<dbReference type="EMBL" id="CM035428">
    <property type="protein sequence ID" value="KAH7301431.1"/>
    <property type="molecule type" value="Genomic_DNA"/>
</dbReference>
<gene>
    <name evidence="3" type="ORF">KP509_23G026200</name>
</gene>
<comment type="similarity">
    <text evidence="1">Belongs to the ARG7 family.</text>
</comment>
<dbReference type="PANTHER" id="PTHR31374:SF32">
    <property type="entry name" value="SAUR FAMILY PROTEIN"/>
    <property type="match status" value="1"/>
</dbReference>
<evidence type="ECO:0000256" key="1">
    <source>
        <dbReference type="ARBA" id="ARBA00006974"/>
    </source>
</evidence>
<dbReference type="InterPro" id="IPR003676">
    <property type="entry name" value="SAUR_fam"/>
</dbReference>
<accession>A0A8T2RZZ6</accession>
<dbReference type="AlphaFoldDB" id="A0A8T2RZZ6"/>
<comment type="caution">
    <text evidence="3">The sequence shown here is derived from an EMBL/GenBank/DDBJ whole genome shotgun (WGS) entry which is preliminary data.</text>
</comment>
<dbReference type="OrthoDB" id="1904727at2759"/>
<dbReference type="Pfam" id="PF02519">
    <property type="entry name" value="Auxin_inducible"/>
    <property type="match status" value="1"/>
</dbReference>
<dbReference type="GO" id="GO:0009733">
    <property type="term" value="P:response to auxin"/>
    <property type="evidence" value="ECO:0007669"/>
    <property type="project" value="InterPro"/>
</dbReference>
<proteinExistence type="inferred from homology"/>
<organism evidence="3 4">
    <name type="scientific">Ceratopteris richardii</name>
    <name type="common">Triangle waterfern</name>
    <dbReference type="NCBI Taxonomy" id="49495"/>
    <lineage>
        <taxon>Eukaryota</taxon>
        <taxon>Viridiplantae</taxon>
        <taxon>Streptophyta</taxon>
        <taxon>Embryophyta</taxon>
        <taxon>Tracheophyta</taxon>
        <taxon>Polypodiopsida</taxon>
        <taxon>Polypodiidae</taxon>
        <taxon>Polypodiales</taxon>
        <taxon>Pteridineae</taxon>
        <taxon>Pteridaceae</taxon>
        <taxon>Parkerioideae</taxon>
        <taxon>Ceratopteris</taxon>
    </lineage>
</organism>
<keyword evidence="4" id="KW-1185">Reference proteome</keyword>
<reference evidence="3 4" key="1">
    <citation type="submission" date="2021-08" db="EMBL/GenBank/DDBJ databases">
        <title>WGS assembly of Ceratopteris richardii.</title>
        <authorList>
            <person name="Marchant D.B."/>
            <person name="Chen G."/>
            <person name="Jenkins J."/>
            <person name="Shu S."/>
            <person name="Leebens-Mack J."/>
            <person name="Grimwood J."/>
            <person name="Schmutz J."/>
            <person name="Soltis P."/>
            <person name="Soltis D."/>
            <person name="Chen Z.-H."/>
        </authorList>
    </citation>
    <scope>NUCLEOTIDE SEQUENCE [LARGE SCALE GENOMIC DNA]</scope>
    <source>
        <strain evidence="3">Whitten #5841</strain>
        <tissue evidence="3">Leaf</tissue>
    </source>
</reference>
<feature type="compositionally biased region" description="Low complexity" evidence="2">
    <location>
        <begin position="43"/>
        <end position="57"/>
    </location>
</feature>
<feature type="region of interest" description="Disordered" evidence="2">
    <location>
        <begin position="31"/>
        <end position="61"/>
    </location>
</feature>
<sequence>MGRFVRKLQTLLALPSSKRVTRHLSFSRLPKLESSESSPGFLRRVSSSRQPSSSTRSKCTAPKGRLPIRIVNACTSDGLLYFIKAEQLNHPLIAELLHQAAEEYGYSRAGILELTCDGDTLEDILSILSSP</sequence>
<dbReference type="Proteomes" id="UP000825935">
    <property type="component" value="Chromosome 23"/>
</dbReference>
<evidence type="ECO:0000256" key="2">
    <source>
        <dbReference type="SAM" id="MobiDB-lite"/>
    </source>
</evidence>
<evidence type="ECO:0000313" key="3">
    <source>
        <dbReference type="EMBL" id="KAH7301431.1"/>
    </source>
</evidence>
<name>A0A8T2RZZ6_CERRI</name>
<dbReference type="PANTHER" id="PTHR31374">
    <property type="entry name" value="AUXIN-INDUCED PROTEIN-LIKE-RELATED"/>
    <property type="match status" value="1"/>
</dbReference>
<evidence type="ECO:0000313" key="4">
    <source>
        <dbReference type="Proteomes" id="UP000825935"/>
    </source>
</evidence>
<protein>
    <submittedName>
        <fullName evidence="3">Uncharacterized protein</fullName>
    </submittedName>
</protein>